<dbReference type="GO" id="GO:0016020">
    <property type="term" value="C:membrane"/>
    <property type="evidence" value="ECO:0007669"/>
    <property type="project" value="TreeGrafter"/>
</dbReference>
<dbReference type="GO" id="GO:0005737">
    <property type="term" value="C:cytoplasm"/>
    <property type="evidence" value="ECO:0007669"/>
    <property type="project" value="TreeGrafter"/>
</dbReference>
<feature type="region of interest" description="Disordered" evidence="6">
    <location>
        <begin position="135"/>
        <end position="159"/>
    </location>
</feature>
<dbReference type="InterPro" id="IPR001164">
    <property type="entry name" value="ArfGAP_dom"/>
</dbReference>
<dbReference type="Proteomes" id="UP000001307">
    <property type="component" value="Unassembled WGS sequence"/>
</dbReference>
<feature type="compositionally biased region" description="Low complexity" evidence="6">
    <location>
        <begin position="145"/>
        <end position="156"/>
    </location>
</feature>
<evidence type="ECO:0000256" key="4">
    <source>
        <dbReference type="ARBA" id="ARBA00022833"/>
    </source>
</evidence>
<evidence type="ECO:0000256" key="1">
    <source>
        <dbReference type="ARBA" id="ARBA00022723"/>
    </source>
</evidence>
<feature type="compositionally biased region" description="Polar residues" evidence="6">
    <location>
        <begin position="219"/>
        <end position="255"/>
    </location>
</feature>
<feature type="domain" description="Arf-GAP" evidence="7">
    <location>
        <begin position="5"/>
        <end position="134"/>
    </location>
</feature>
<dbReference type="EMBL" id="FN653040">
    <property type="protein sequence ID" value="CBY19399.1"/>
    <property type="molecule type" value="Genomic_DNA"/>
</dbReference>
<dbReference type="InterPro" id="IPR038508">
    <property type="entry name" value="ArfGAP_dom_sf"/>
</dbReference>
<dbReference type="Pfam" id="PF01412">
    <property type="entry name" value="ArfGap"/>
    <property type="match status" value="1"/>
</dbReference>
<keyword evidence="3 5" id="KW-0863">Zinc-finger</keyword>
<dbReference type="OrthoDB" id="6036at2759"/>
<evidence type="ECO:0000259" key="7">
    <source>
        <dbReference type="PROSITE" id="PS50115"/>
    </source>
</evidence>
<dbReference type="PROSITE" id="PS50115">
    <property type="entry name" value="ARFGAP"/>
    <property type="match status" value="1"/>
</dbReference>
<name>E4XE10_OIKDI</name>
<organism evidence="8">
    <name type="scientific">Oikopleura dioica</name>
    <name type="common">Tunicate</name>
    <dbReference type="NCBI Taxonomy" id="34765"/>
    <lineage>
        <taxon>Eukaryota</taxon>
        <taxon>Metazoa</taxon>
        <taxon>Chordata</taxon>
        <taxon>Tunicata</taxon>
        <taxon>Appendicularia</taxon>
        <taxon>Copelata</taxon>
        <taxon>Oikopleuridae</taxon>
        <taxon>Oikopleura</taxon>
    </lineage>
</organism>
<keyword evidence="4" id="KW-0862">Zinc</keyword>
<proteinExistence type="predicted"/>
<dbReference type="PRINTS" id="PR00405">
    <property type="entry name" value="REVINTRACTNG"/>
</dbReference>
<dbReference type="PANTHER" id="PTHR46134">
    <property type="entry name" value="DRONGO, ISOFORM F"/>
    <property type="match status" value="1"/>
</dbReference>
<keyword evidence="1" id="KW-0479">Metal-binding</keyword>
<dbReference type="CDD" id="cd08838">
    <property type="entry name" value="ArfGap_AGFG"/>
    <property type="match status" value="1"/>
</dbReference>
<evidence type="ECO:0000256" key="2">
    <source>
        <dbReference type="ARBA" id="ARBA00022737"/>
    </source>
</evidence>
<dbReference type="PANTHER" id="PTHR46134:SF3">
    <property type="entry name" value="ARFGAP WITH FG REPEATS 1"/>
    <property type="match status" value="1"/>
</dbReference>
<dbReference type="GO" id="GO:0008270">
    <property type="term" value="F:zinc ion binding"/>
    <property type="evidence" value="ECO:0007669"/>
    <property type="project" value="UniProtKB-KW"/>
</dbReference>
<sequence>MGGADTLTERVRILSKRHDNRTCGDCEQLGPTYVNCTIGSFVCTTCSGILRGLNPPHRIKSFGLSKFSLAEVEFVEQYGNENVEAKWMGKYDERCGKKLSKESPLYKTYLEDKYERKCWLDDSFKLVPKSAKAEESDKRRNKYDSSSNSGTNSSISRDGEADYQVNRNNLSTASLGGDSGFSNDDFFADFDSVNWQTFNDKGSKQAGQRTSSLIEPFQTMSFSQGEDSASKTSSLPAPQIPPQNTFVAMNSQTLPGQRKLVCSPRTGKSLS</sequence>
<evidence type="ECO:0000313" key="9">
    <source>
        <dbReference type="Proteomes" id="UP000001307"/>
    </source>
</evidence>
<dbReference type="SUPFAM" id="SSF57863">
    <property type="entry name" value="ArfGap/RecO-like zinc finger"/>
    <property type="match status" value="1"/>
</dbReference>
<dbReference type="SMART" id="SM00105">
    <property type="entry name" value="ArfGap"/>
    <property type="match status" value="1"/>
</dbReference>
<protein>
    <recommendedName>
        <fullName evidence="7">Arf-GAP domain-containing protein</fullName>
    </recommendedName>
</protein>
<accession>E4XE10</accession>
<evidence type="ECO:0000256" key="5">
    <source>
        <dbReference type="PROSITE-ProRule" id="PRU00288"/>
    </source>
</evidence>
<reference evidence="8" key="1">
    <citation type="journal article" date="2010" name="Science">
        <title>Plasticity of animal genome architecture unmasked by rapid evolution of a pelagic tunicate.</title>
        <authorList>
            <person name="Denoeud F."/>
            <person name="Henriet S."/>
            <person name="Mungpakdee S."/>
            <person name="Aury J.M."/>
            <person name="Da Silva C."/>
            <person name="Brinkmann H."/>
            <person name="Mikhaleva J."/>
            <person name="Olsen L.C."/>
            <person name="Jubin C."/>
            <person name="Canestro C."/>
            <person name="Bouquet J.M."/>
            <person name="Danks G."/>
            <person name="Poulain J."/>
            <person name="Campsteijn C."/>
            <person name="Adamski M."/>
            <person name="Cross I."/>
            <person name="Yadetie F."/>
            <person name="Muffato M."/>
            <person name="Louis A."/>
            <person name="Butcher S."/>
            <person name="Tsagkogeorga G."/>
            <person name="Konrad A."/>
            <person name="Singh S."/>
            <person name="Jensen M.F."/>
            <person name="Cong E.H."/>
            <person name="Eikeseth-Otteraa H."/>
            <person name="Noel B."/>
            <person name="Anthouard V."/>
            <person name="Porcel B.M."/>
            <person name="Kachouri-Lafond R."/>
            <person name="Nishino A."/>
            <person name="Ugolini M."/>
            <person name="Chourrout P."/>
            <person name="Nishida H."/>
            <person name="Aasland R."/>
            <person name="Huzurbazar S."/>
            <person name="Westhof E."/>
            <person name="Delsuc F."/>
            <person name="Lehrach H."/>
            <person name="Reinhardt R."/>
            <person name="Weissenbach J."/>
            <person name="Roy S.W."/>
            <person name="Artiguenave F."/>
            <person name="Postlethwait J.H."/>
            <person name="Manak J.R."/>
            <person name="Thompson E.M."/>
            <person name="Jaillon O."/>
            <person name="Du Pasquier L."/>
            <person name="Boudinot P."/>
            <person name="Liberles D.A."/>
            <person name="Volff J.N."/>
            <person name="Philippe H."/>
            <person name="Lenhard B."/>
            <person name="Roest Crollius H."/>
            <person name="Wincker P."/>
            <person name="Chourrout D."/>
        </authorList>
    </citation>
    <scope>NUCLEOTIDE SEQUENCE [LARGE SCALE GENOMIC DNA]</scope>
</reference>
<evidence type="ECO:0000313" key="8">
    <source>
        <dbReference type="EMBL" id="CBY19399.1"/>
    </source>
</evidence>
<dbReference type="InterPro" id="IPR052248">
    <property type="entry name" value="Arf-GAP_FG-repeat_protein"/>
</dbReference>
<evidence type="ECO:0000256" key="6">
    <source>
        <dbReference type="SAM" id="MobiDB-lite"/>
    </source>
</evidence>
<keyword evidence="9" id="KW-1185">Reference proteome</keyword>
<feature type="region of interest" description="Disordered" evidence="6">
    <location>
        <begin position="219"/>
        <end position="271"/>
    </location>
</feature>
<keyword evidence="2" id="KW-0677">Repeat</keyword>
<gene>
    <name evidence="8" type="ORF">GSOID_T00008410001</name>
</gene>
<evidence type="ECO:0000256" key="3">
    <source>
        <dbReference type="ARBA" id="ARBA00022771"/>
    </source>
</evidence>
<dbReference type="AlphaFoldDB" id="E4XE10"/>
<dbReference type="InterPro" id="IPR037278">
    <property type="entry name" value="ARFGAP/RecO"/>
</dbReference>
<dbReference type="InParanoid" id="E4XE10"/>
<dbReference type="GO" id="GO:0005096">
    <property type="term" value="F:GTPase activator activity"/>
    <property type="evidence" value="ECO:0007669"/>
    <property type="project" value="InterPro"/>
</dbReference>
<dbReference type="Gene3D" id="1.10.220.150">
    <property type="entry name" value="Arf GTPase activating protein"/>
    <property type="match status" value="1"/>
</dbReference>